<feature type="region of interest" description="Disordered" evidence="9">
    <location>
        <begin position="525"/>
        <end position="563"/>
    </location>
</feature>
<feature type="coiled-coil region" evidence="8">
    <location>
        <begin position="791"/>
        <end position="818"/>
    </location>
</feature>
<dbReference type="Pfam" id="PF08953">
    <property type="entry name" value="DUF1899"/>
    <property type="match status" value="1"/>
</dbReference>
<dbReference type="Pfam" id="PF00400">
    <property type="entry name" value="WD40"/>
    <property type="match status" value="3"/>
</dbReference>
<feature type="region of interest" description="Disordered" evidence="9">
    <location>
        <begin position="649"/>
        <end position="683"/>
    </location>
</feature>
<accession>A0A834VEI9</accession>
<evidence type="ECO:0000256" key="6">
    <source>
        <dbReference type="PROSITE-ProRule" id="PRU00221"/>
    </source>
</evidence>
<evidence type="ECO:0000256" key="7">
    <source>
        <dbReference type="RuleBase" id="RU280818"/>
    </source>
</evidence>
<dbReference type="PANTHER" id="PTHR10856:SF44">
    <property type="entry name" value="CORONIN"/>
    <property type="match status" value="1"/>
</dbReference>
<dbReference type="AlphaFoldDB" id="A0A834VEI9"/>
<dbReference type="SUPFAM" id="SSF50978">
    <property type="entry name" value="WD40 repeat-like"/>
    <property type="match status" value="1"/>
</dbReference>
<evidence type="ECO:0000256" key="3">
    <source>
        <dbReference type="ARBA" id="ARBA00022737"/>
    </source>
</evidence>
<organism evidence="11">
    <name type="scientific">Sarcoptes scabiei</name>
    <name type="common">Itch mite</name>
    <name type="synonym">Acarus scabiei</name>
    <dbReference type="NCBI Taxonomy" id="52283"/>
    <lineage>
        <taxon>Eukaryota</taxon>
        <taxon>Metazoa</taxon>
        <taxon>Ecdysozoa</taxon>
        <taxon>Arthropoda</taxon>
        <taxon>Chelicerata</taxon>
        <taxon>Arachnida</taxon>
        <taxon>Acari</taxon>
        <taxon>Acariformes</taxon>
        <taxon>Sarcoptiformes</taxon>
        <taxon>Astigmata</taxon>
        <taxon>Psoroptidia</taxon>
        <taxon>Sarcoptoidea</taxon>
        <taxon>Sarcoptidae</taxon>
        <taxon>Sarcoptinae</taxon>
        <taxon>Sarcoptes</taxon>
    </lineage>
</organism>
<dbReference type="InterPro" id="IPR036322">
    <property type="entry name" value="WD40_repeat_dom_sf"/>
</dbReference>
<keyword evidence="4 8" id="KW-0175">Coiled coil</keyword>
<dbReference type="GO" id="GO:0051015">
    <property type="term" value="F:actin filament binding"/>
    <property type="evidence" value="ECO:0007669"/>
    <property type="project" value="TreeGrafter"/>
</dbReference>
<feature type="domain" description="DUF1899" evidence="10">
    <location>
        <begin position="46"/>
        <end position="110"/>
    </location>
</feature>
<dbReference type="Proteomes" id="UP000070412">
    <property type="component" value="Unassembled WGS sequence"/>
</dbReference>
<evidence type="ECO:0000259" key="10">
    <source>
        <dbReference type="SMART" id="SM01166"/>
    </source>
</evidence>
<keyword evidence="5" id="KW-0009">Actin-binding</keyword>
<evidence type="ECO:0000256" key="4">
    <source>
        <dbReference type="ARBA" id="ARBA00023054"/>
    </source>
</evidence>
<dbReference type="EMBL" id="WVUK01000052">
    <property type="protein sequence ID" value="KAF7494622.1"/>
    <property type="molecule type" value="Genomic_DNA"/>
</dbReference>
<feature type="compositionally biased region" description="Low complexity" evidence="9">
    <location>
        <begin position="667"/>
        <end position="683"/>
    </location>
</feature>
<sequence length="819" mass="92410">MLSSSVEKTSPIDYFHQQQHQRDEVPKILTDSIGDEFDGADKSLFKGVRVSKYRHVYGSVARKDQCYDNINITKNAHDSNFCAANPKFLAIVTESCGGGSMIIIPIDKAGRVDNHAGRVTGHRGQIFDIKWNPFNDNVIASCSDDTTIKLWYIPDSGLLTRNMTQPIVELTGHKRRVNFIEWHPVADNILVSAGSDHLIMVWNTLTAESVRQIDCHHDTIHSMSFNRDGSLLATTCKDKKLRIIDPRSGRVVNEGLCHHGIKASKVVYLGDTHRLFTVGFSRYSDRQWAIWSEKDLSAPLTIENIDSSSGVLFPYYDHDTRMIYIAGKGDGNIRYYETTDEHPYCHYLSQFLSGFPQRSLGMMPKRGCDVYRCEVAKFYKLHATKSICEPISMIVPRKSEQFQSDVFPDTVAPQPALTADQWLSGQNRNPILFNLKTAVCVKTNKPIFLNQTICSSQPIVTKSINSERKLEFISQANPVDYREKENLITAQNDDQNSDLPANIVDGQNENAQLIKTKPIVPSKFKQSESLNIPSNRKPFNDSTHNEAKKKQFPPPIPQSLNNRFSQINNTSKVSYRNLKSKPNADDDNYGYDGISENENSLARQRLPWIRDRSSTKRISTEKKDLDESKQICDIVSIKHLPKASYIVVNDKSNGSSSGSGPDEDENNTPSSTDSDDSANNTTDDSIADELAFTDPINIQEESNSNNNNLILKLKTNNSKESFNGNLTTSNETTSVSSTNESPQLCNENMKKFNDCNDNDGEGDGDLIDSNLPTPKTERELWIAFNDQRALIHKLRTQIKIKEKRINDLERQLSQKQKFF</sequence>
<proteinExistence type="inferred from homology"/>
<feature type="compositionally biased region" description="Acidic residues" evidence="9">
    <location>
        <begin position="756"/>
        <end position="766"/>
    </location>
</feature>
<name>A0A834VEI9_SARSC</name>
<dbReference type="Gene3D" id="2.130.10.10">
    <property type="entry name" value="YVTN repeat-like/Quinoprotein amine dehydrogenase"/>
    <property type="match status" value="1"/>
</dbReference>
<feature type="compositionally biased region" description="Low complexity" evidence="9">
    <location>
        <begin position="727"/>
        <end position="741"/>
    </location>
</feature>
<evidence type="ECO:0000256" key="1">
    <source>
        <dbReference type="ARBA" id="ARBA00009482"/>
    </source>
</evidence>
<dbReference type="InterPro" id="IPR015048">
    <property type="entry name" value="DUF1899"/>
</dbReference>
<feature type="region of interest" description="Disordered" evidence="9">
    <location>
        <begin position="577"/>
        <end position="596"/>
    </location>
</feature>
<keyword evidence="13" id="KW-1185">Reference proteome</keyword>
<dbReference type="InterPro" id="IPR001680">
    <property type="entry name" value="WD40_rpt"/>
</dbReference>
<dbReference type="InterPro" id="IPR015943">
    <property type="entry name" value="WD40/YVTN_repeat-like_dom_sf"/>
</dbReference>
<keyword evidence="3 7" id="KW-0677">Repeat</keyword>
<evidence type="ECO:0000256" key="8">
    <source>
        <dbReference type="SAM" id="Coils"/>
    </source>
</evidence>
<evidence type="ECO:0000256" key="5">
    <source>
        <dbReference type="ARBA" id="ARBA00023203"/>
    </source>
</evidence>
<evidence type="ECO:0000256" key="2">
    <source>
        <dbReference type="ARBA" id="ARBA00022574"/>
    </source>
</evidence>
<gene>
    <name evidence="11" type="ORF">SSS_8126</name>
</gene>
<dbReference type="PROSITE" id="PS50294">
    <property type="entry name" value="WD_REPEATS_REGION"/>
    <property type="match status" value="2"/>
</dbReference>
<reference evidence="13" key="1">
    <citation type="journal article" date="2020" name="PLoS Negl. Trop. Dis.">
        <title>High-quality nuclear genome for Sarcoptes scabiei-A critical resource for a neglected parasite.</title>
        <authorList>
            <person name="Korhonen P.K."/>
            <person name="Gasser R.B."/>
            <person name="Ma G."/>
            <person name="Wang T."/>
            <person name="Stroehlein A.J."/>
            <person name="Young N.D."/>
            <person name="Ang C.S."/>
            <person name="Fernando D.D."/>
            <person name="Lu H.C."/>
            <person name="Taylor S."/>
            <person name="Reynolds S.L."/>
            <person name="Mofiz E."/>
            <person name="Najaraj S.H."/>
            <person name="Gowda H."/>
            <person name="Madugundu A."/>
            <person name="Renuse S."/>
            <person name="Holt D."/>
            <person name="Pandey A."/>
            <person name="Papenfuss A.T."/>
            <person name="Fischer K."/>
        </authorList>
    </citation>
    <scope>NUCLEOTIDE SEQUENCE [LARGE SCALE GENOMIC DNA]</scope>
</reference>
<feature type="repeat" description="WD" evidence="6">
    <location>
        <begin position="119"/>
        <end position="161"/>
    </location>
</feature>
<reference evidence="11" key="2">
    <citation type="submission" date="2020-01" db="EMBL/GenBank/DDBJ databases">
        <authorList>
            <person name="Korhonen P.K.K."/>
            <person name="Guangxu M.G."/>
            <person name="Wang T.W."/>
            <person name="Stroehlein A.J.S."/>
            <person name="Young N.D."/>
            <person name="Ang C.-S.A."/>
            <person name="Fernando D.W.F."/>
            <person name="Lu H.L."/>
            <person name="Taylor S.T."/>
            <person name="Ehtesham M.E.M."/>
            <person name="Najaraj S.H.N."/>
            <person name="Harsha G.H.G."/>
            <person name="Madugundu A.M."/>
            <person name="Renuse S.R."/>
            <person name="Holt D.H."/>
            <person name="Pandey A.P."/>
            <person name="Papenfuss A.P."/>
            <person name="Gasser R.B.G."/>
            <person name="Fischer K.F."/>
        </authorList>
    </citation>
    <scope>NUCLEOTIDE SEQUENCE</scope>
    <source>
        <strain evidence="11">SSS_KF_BRIS2020</strain>
    </source>
</reference>
<evidence type="ECO:0000313" key="11">
    <source>
        <dbReference type="EMBL" id="KAF7494622.1"/>
    </source>
</evidence>
<feature type="repeat" description="WD" evidence="6">
    <location>
        <begin position="170"/>
        <end position="212"/>
    </location>
</feature>
<dbReference type="InterPro" id="IPR015505">
    <property type="entry name" value="Coronin"/>
</dbReference>
<dbReference type="FunFam" id="2.130.10.10:FF:000502">
    <property type="entry name" value="Coronin"/>
    <property type="match status" value="1"/>
</dbReference>
<feature type="region of interest" description="Disordered" evidence="9">
    <location>
        <begin position="720"/>
        <end position="771"/>
    </location>
</feature>
<evidence type="ECO:0000256" key="9">
    <source>
        <dbReference type="SAM" id="MobiDB-lite"/>
    </source>
</evidence>
<dbReference type="EnsemblMetazoa" id="SSS_8126s_mrna">
    <property type="protein sequence ID" value="KAF7494622.1"/>
    <property type="gene ID" value="SSS_8126"/>
</dbReference>
<dbReference type="OrthoDB" id="1850764at2759"/>
<dbReference type="PROSITE" id="PS50082">
    <property type="entry name" value="WD_REPEATS_2"/>
    <property type="match status" value="3"/>
</dbReference>
<dbReference type="SMART" id="SM01166">
    <property type="entry name" value="DUF1899"/>
    <property type="match status" value="1"/>
</dbReference>
<dbReference type="PANTHER" id="PTHR10856">
    <property type="entry name" value="CORONIN"/>
    <property type="match status" value="1"/>
</dbReference>
<dbReference type="SMART" id="SM00320">
    <property type="entry name" value="WD40"/>
    <property type="match status" value="3"/>
</dbReference>
<dbReference type="Pfam" id="PF16300">
    <property type="entry name" value="WD40_4"/>
    <property type="match status" value="1"/>
</dbReference>
<comment type="similarity">
    <text evidence="1 7">Belongs to the WD repeat coronin family.</text>
</comment>
<keyword evidence="2 6" id="KW-0853">WD repeat</keyword>
<protein>
    <recommendedName>
        <fullName evidence="7">Coronin</fullName>
    </recommendedName>
</protein>
<evidence type="ECO:0000313" key="12">
    <source>
        <dbReference type="EnsemblMetazoa" id="KAF7494622.1"/>
    </source>
</evidence>
<feature type="repeat" description="WD" evidence="6">
    <location>
        <begin position="213"/>
        <end position="254"/>
    </location>
</feature>
<reference evidence="12" key="3">
    <citation type="submission" date="2022-06" db="UniProtKB">
        <authorList>
            <consortium name="EnsemblMetazoa"/>
        </authorList>
    </citation>
    <scope>IDENTIFICATION</scope>
</reference>
<evidence type="ECO:0000313" key="13">
    <source>
        <dbReference type="Proteomes" id="UP000070412"/>
    </source>
</evidence>
<dbReference type="SMART" id="SM01167">
    <property type="entry name" value="DUF1900"/>
    <property type="match status" value="1"/>
</dbReference>